<proteinExistence type="predicted"/>
<dbReference type="CDD" id="cd07822">
    <property type="entry name" value="SRPBCC_4"/>
    <property type="match status" value="1"/>
</dbReference>
<dbReference type="InterPro" id="IPR023393">
    <property type="entry name" value="START-like_dom_sf"/>
</dbReference>
<accession>A0AAW4G132</accession>
<dbReference type="Proteomes" id="UP001195196">
    <property type="component" value="Unassembled WGS sequence"/>
</dbReference>
<organism evidence="1 2">
    <name type="scientific">Gordonia rubripertincta</name>
    <name type="common">Rhodococcus corallinus</name>
    <dbReference type="NCBI Taxonomy" id="36822"/>
    <lineage>
        <taxon>Bacteria</taxon>
        <taxon>Bacillati</taxon>
        <taxon>Actinomycetota</taxon>
        <taxon>Actinomycetes</taxon>
        <taxon>Mycobacteriales</taxon>
        <taxon>Gordoniaceae</taxon>
        <taxon>Gordonia</taxon>
    </lineage>
</organism>
<sequence>MTDELTIPEYDQSTTVRSDTVEIDAPASVVWEVLTDLDNYPEWNPFCVAVRSTLEMGAPVEMTLADYTGGTGTFPYTEFVCAVVPERLLSWELLPTADSADAARRDQVIESLSDARCLYYSTDAFLGEEADRIMAESGDWVKRAFDDTAQALKKRSEELYVQREAAAPAGRAL</sequence>
<name>A0AAW4G132_GORRU</name>
<dbReference type="Gene3D" id="3.30.530.20">
    <property type="match status" value="1"/>
</dbReference>
<reference evidence="1" key="1">
    <citation type="submission" date="2021-02" db="EMBL/GenBank/DDBJ databases">
        <title>Taxonomy, biology and ecology of Rhodococcus bacteria occurring in California pistachio and other woody hosts as revealed by genome sequence analyses.</title>
        <authorList>
            <person name="Riely B."/>
            <person name="Gai Y."/>
        </authorList>
    </citation>
    <scope>NUCLEOTIDE SEQUENCE</scope>
    <source>
        <strain evidence="1">BP-295</strain>
    </source>
</reference>
<protein>
    <submittedName>
        <fullName evidence="1">SRPBCC domain-containing protein</fullName>
    </submittedName>
</protein>
<comment type="caution">
    <text evidence="1">The sequence shown here is derived from an EMBL/GenBank/DDBJ whole genome shotgun (WGS) entry which is preliminary data.</text>
</comment>
<gene>
    <name evidence="1" type="ORF">JTZ10_04210</name>
</gene>
<evidence type="ECO:0000313" key="2">
    <source>
        <dbReference type="Proteomes" id="UP001195196"/>
    </source>
</evidence>
<dbReference type="Pfam" id="PF10604">
    <property type="entry name" value="Polyketide_cyc2"/>
    <property type="match status" value="1"/>
</dbReference>
<dbReference type="EMBL" id="JAFFGU010000001">
    <property type="protein sequence ID" value="MBM7276954.1"/>
    <property type="molecule type" value="Genomic_DNA"/>
</dbReference>
<evidence type="ECO:0000313" key="1">
    <source>
        <dbReference type="EMBL" id="MBM7276954.1"/>
    </source>
</evidence>
<dbReference type="RefSeq" id="WP_204717445.1">
    <property type="nucleotide sequence ID" value="NZ_JAFFGU010000001.1"/>
</dbReference>
<dbReference type="AlphaFoldDB" id="A0AAW4G132"/>
<dbReference type="InterPro" id="IPR019587">
    <property type="entry name" value="Polyketide_cyclase/dehydratase"/>
</dbReference>
<dbReference type="SUPFAM" id="SSF55961">
    <property type="entry name" value="Bet v1-like"/>
    <property type="match status" value="1"/>
</dbReference>